<evidence type="ECO:0000256" key="3">
    <source>
        <dbReference type="ARBA" id="ARBA00022741"/>
    </source>
</evidence>
<gene>
    <name evidence="6" type="ORF">FLK61_38255</name>
</gene>
<evidence type="ECO:0000256" key="2">
    <source>
        <dbReference type="ARBA" id="ARBA00022679"/>
    </source>
</evidence>
<dbReference type="EMBL" id="CP041372">
    <property type="protein sequence ID" value="QKS73321.1"/>
    <property type="molecule type" value="Genomic_DNA"/>
</dbReference>
<proteinExistence type="inferred from homology"/>
<sequence length="273" mass="30664">MGVAHCVFVVSDSVGETADRLVQAALTQFRAAVTIERYSFVTDIDMLERIVVSAAKKGAIIAYTFVLPELLVQVTRLQEAHDVQMVDLITPMMTLIQDTVQEAPRAEPGRMRRLDEDYFKRMEAVEFAVKYDDAKRVEEGIKQADLVLIGVSRTSKTPLSMYLAHKQWKVANVPLVPEVAVPKSLFDLPRGRCIGLTLSPDKLKQIRTTRMKSMGAPSTGTYASFERILEEMTYAETIMKRVGCPTIDVTNRAVEETAEYIVDMVNMERGIRL</sequence>
<keyword evidence="1 5" id="KW-0723">Serine/threonine-protein kinase</keyword>
<dbReference type="HAMAP" id="MF_00921">
    <property type="entry name" value="PDRP"/>
    <property type="match status" value="1"/>
</dbReference>
<dbReference type="PANTHER" id="PTHR31756">
    <property type="entry name" value="PYRUVATE, PHOSPHATE DIKINASE REGULATORY PROTEIN 1, CHLOROPLASTIC"/>
    <property type="match status" value="1"/>
</dbReference>
<dbReference type="EC" id="2.7.11.32" evidence="5"/>
<dbReference type="InterPro" id="IPR026565">
    <property type="entry name" value="PPDK_reg"/>
</dbReference>
<dbReference type="AlphaFoldDB" id="A0A859FKJ3"/>
<keyword evidence="3 5" id="KW-0547">Nucleotide-binding</keyword>
<dbReference type="PANTHER" id="PTHR31756:SF3">
    <property type="entry name" value="PYRUVATE, PHOSPHATE DIKINASE REGULATORY PROTEIN 1, CHLOROPLASTIC"/>
    <property type="match status" value="1"/>
</dbReference>
<reference evidence="7" key="1">
    <citation type="submission" date="2019-07" db="EMBL/GenBank/DDBJ databases">
        <title>Bacillus alkalisoli sp. nov. isolated from saline soil.</title>
        <authorList>
            <person name="Sun J.-Q."/>
            <person name="Xu L."/>
        </authorList>
    </citation>
    <scope>NUCLEOTIDE SEQUENCE [LARGE SCALE GENOMIC DNA]</scope>
    <source>
        <strain evidence="7">M4U3P1</strain>
    </source>
</reference>
<dbReference type="Pfam" id="PF03618">
    <property type="entry name" value="Kinase-PPPase"/>
    <property type="match status" value="1"/>
</dbReference>
<evidence type="ECO:0000313" key="6">
    <source>
        <dbReference type="EMBL" id="QKS73321.1"/>
    </source>
</evidence>
<keyword evidence="2 5" id="KW-0808">Transferase</keyword>
<evidence type="ECO:0000313" key="7">
    <source>
        <dbReference type="Proteomes" id="UP000318138"/>
    </source>
</evidence>
<dbReference type="EC" id="2.7.4.27" evidence="5"/>
<organism evidence="6 7">
    <name type="scientific">Paenalkalicoccus suaedae</name>
    <dbReference type="NCBI Taxonomy" id="2592382"/>
    <lineage>
        <taxon>Bacteria</taxon>
        <taxon>Bacillati</taxon>
        <taxon>Bacillota</taxon>
        <taxon>Bacilli</taxon>
        <taxon>Bacillales</taxon>
        <taxon>Bacillaceae</taxon>
        <taxon>Paenalkalicoccus</taxon>
    </lineage>
</organism>
<comment type="function">
    <text evidence="5">Bifunctional serine/threonine kinase and phosphorylase involved in the regulation of the pyruvate, phosphate dikinase (PPDK) by catalyzing its phosphorylation/dephosphorylation.</text>
</comment>
<dbReference type="KEGG" id="psua:FLK61_38255"/>
<dbReference type="Proteomes" id="UP000318138">
    <property type="component" value="Chromosome"/>
</dbReference>
<name>A0A859FKJ3_9BACI</name>
<dbReference type="GO" id="GO:0005524">
    <property type="term" value="F:ATP binding"/>
    <property type="evidence" value="ECO:0007669"/>
    <property type="project" value="InterPro"/>
</dbReference>
<comment type="catalytic activity">
    <reaction evidence="5">
        <text>N(tele)-phospho-L-histidyl/O-phospho-L-threonyl-[pyruvate, phosphate dikinase] + phosphate + H(+) = N(tele)-phospho-L-histidyl/L-threonyl-[pyruvate, phosphate dikinase] + diphosphate</text>
        <dbReference type="Rhea" id="RHEA:43696"/>
        <dbReference type="Rhea" id="RHEA-COMP:10650"/>
        <dbReference type="Rhea" id="RHEA-COMP:10651"/>
        <dbReference type="ChEBI" id="CHEBI:15378"/>
        <dbReference type="ChEBI" id="CHEBI:30013"/>
        <dbReference type="ChEBI" id="CHEBI:33019"/>
        <dbReference type="ChEBI" id="CHEBI:43474"/>
        <dbReference type="ChEBI" id="CHEBI:61977"/>
        <dbReference type="ChEBI" id="CHEBI:83586"/>
        <dbReference type="EC" id="2.7.4.27"/>
    </reaction>
</comment>
<evidence type="ECO:0000256" key="1">
    <source>
        <dbReference type="ARBA" id="ARBA00022527"/>
    </source>
</evidence>
<keyword evidence="7" id="KW-1185">Reference proteome</keyword>
<evidence type="ECO:0000256" key="5">
    <source>
        <dbReference type="HAMAP-Rule" id="MF_00921"/>
    </source>
</evidence>
<feature type="binding site" evidence="5">
    <location>
        <begin position="150"/>
        <end position="157"/>
    </location>
    <ligand>
        <name>ADP</name>
        <dbReference type="ChEBI" id="CHEBI:456216"/>
    </ligand>
</feature>
<dbReference type="GO" id="GO:0004674">
    <property type="term" value="F:protein serine/threonine kinase activity"/>
    <property type="evidence" value="ECO:0007669"/>
    <property type="project" value="UniProtKB-UniRule"/>
</dbReference>
<evidence type="ECO:0000256" key="4">
    <source>
        <dbReference type="ARBA" id="ARBA00022777"/>
    </source>
</evidence>
<protein>
    <recommendedName>
        <fullName evidence="5">Putative pyruvate, phosphate dikinase regulatory protein</fullName>
        <shortName evidence="5">PPDK regulatory protein</shortName>
        <ecNumber evidence="5">2.7.11.32</ecNumber>
        <ecNumber evidence="5">2.7.4.27</ecNumber>
    </recommendedName>
</protein>
<dbReference type="NCBIfam" id="NF003742">
    <property type="entry name" value="PRK05339.1"/>
    <property type="match status" value="1"/>
</dbReference>
<dbReference type="GO" id="GO:0043531">
    <property type="term" value="F:ADP binding"/>
    <property type="evidence" value="ECO:0007669"/>
    <property type="project" value="UniProtKB-UniRule"/>
</dbReference>
<dbReference type="InterPro" id="IPR005177">
    <property type="entry name" value="Kinase-pyrophosphorylase"/>
</dbReference>
<keyword evidence="4 5" id="KW-0418">Kinase</keyword>
<comment type="similarity">
    <text evidence="5">Belongs to the pyruvate, phosphate/water dikinase regulatory protein family. PDRP subfamily.</text>
</comment>
<dbReference type="GO" id="GO:0016776">
    <property type="term" value="F:phosphotransferase activity, phosphate group as acceptor"/>
    <property type="evidence" value="ECO:0007669"/>
    <property type="project" value="UniProtKB-UniRule"/>
</dbReference>
<accession>A0A859FKJ3</accession>
<comment type="catalytic activity">
    <reaction evidence="5">
        <text>N(tele)-phospho-L-histidyl/L-threonyl-[pyruvate, phosphate dikinase] + ADP = N(tele)-phospho-L-histidyl/O-phospho-L-threonyl-[pyruvate, phosphate dikinase] + AMP + H(+)</text>
        <dbReference type="Rhea" id="RHEA:43692"/>
        <dbReference type="Rhea" id="RHEA-COMP:10650"/>
        <dbReference type="Rhea" id="RHEA-COMP:10651"/>
        <dbReference type="ChEBI" id="CHEBI:15378"/>
        <dbReference type="ChEBI" id="CHEBI:30013"/>
        <dbReference type="ChEBI" id="CHEBI:61977"/>
        <dbReference type="ChEBI" id="CHEBI:83586"/>
        <dbReference type="ChEBI" id="CHEBI:456215"/>
        <dbReference type="ChEBI" id="CHEBI:456216"/>
        <dbReference type="EC" id="2.7.11.32"/>
    </reaction>
</comment>